<keyword evidence="2" id="KW-1185">Reference proteome</keyword>
<organism evidence="1 2">
    <name type="scientific">Virgibacillus oceani</name>
    <dbReference type="NCBI Taxonomy" id="1479511"/>
    <lineage>
        <taxon>Bacteria</taxon>
        <taxon>Bacillati</taxon>
        <taxon>Bacillota</taxon>
        <taxon>Bacilli</taxon>
        <taxon>Bacillales</taxon>
        <taxon>Bacillaceae</taxon>
        <taxon>Virgibacillus</taxon>
    </lineage>
</organism>
<sequence>MIQLTKLNNETFTLNAFMIEKLQSHPDTTITLMNGKTIVVRETEKHVSDLITAYYQKIGLQGWLQEAGEVDE</sequence>
<dbReference type="AlphaFoldDB" id="A0A917H6C3"/>
<reference evidence="1" key="2">
    <citation type="submission" date="2020-09" db="EMBL/GenBank/DDBJ databases">
        <authorList>
            <person name="Sun Q."/>
            <person name="Zhou Y."/>
        </authorList>
    </citation>
    <scope>NUCLEOTIDE SEQUENCE</scope>
    <source>
        <strain evidence="1">CGMCC 1.12754</strain>
    </source>
</reference>
<reference evidence="1" key="1">
    <citation type="journal article" date="2014" name="Int. J. Syst. Evol. Microbiol.">
        <title>Complete genome sequence of Corynebacterium casei LMG S-19264T (=DSM 44701T), isolated from a smear-ripened cheese.</title>
        <authorList>
            <consortium name="US DOE Joint Genome Institute (JGI-PGF)"/>
            <person name="Walter F."/>
            <person name="Albersmeier A."/>
            <person name="Kalinowski J."/>
            <person name="Ruckert C."/>
        </authorList>
    </citation>
    <scope>NUCLEOTIDE SEQUENCE</scope>
    <source>
        <strain evidence="1">CGMCC 1.12754</strain>
    </source>
</reference>
<dbReference type="InterPro" id="IPR009384">
    <property type="entry name" value="SwrD-like"/>
</dbReference>
<proteinExistence type="predicted"/>
<dbReference type="RefSeq" id="WP_188454383.1">
    <property type="nucleotide sequence ID" value="NZ_BMFR01000003.1"/>
</dbReference>
<gene>
    <name evidence="1" type="primary">ylzI</name>
    <name evidence="1" type="ORF">GCM10011398_11160</name>
</gene>
<accession>A0A917H6C3</accession>
<comment type="caution">
    <text evidence="1">The sequence shown here is derived from an EMBL/GenBank/DDBJ whole genome shotgun (WGS) entry which is preliminary data.</text>
</comment>
<dbReference type="PANTHER" id="PTHR39185">
    <property type="entry name" value="SWARMING MOTILITY PROTEIN SWRD"/>
    <property type="match status" value="1"/>
</dbReference>
<dbReference type="Proteomes" id="UP000622860">
    <property type="component" value="Unassembled WGS sequence"/>
</dbReference>
<dbReference type="Pfam" id="PF06289">
    <property type="entry name" value="FlbD"/>
    <property type="match status" value="1"/>
</dbReference>
<evidence type="ECO:0000313" key="2">
    <source>
        <dbReference type="Proteomes" id="UP000622860"/>
    </source>
</evidence>
<evidence type="ECO:0008006" key="3">
    <source>
        <dbReference type="Google" id="ProtNLM"/>
    </source>
</evidence>
<dbReference type="EMBL" id="BMFR01000003">
    <property type="protein sequence ID" value="GGG68978.1"/>
    <property type="molecule type" value="Genomic_DNA"/>
</dbReference>
<dbReference type="PANTHER" id="PTHR39185:SF1">
    <property type="entry name" value="SWARMING MOTILITY PROTEIN SWRD"/>
    <property type="match status" value="1"/>
</dbReference>
<protein>
    <recommendedName>
        <fullName evidence="3">Flagellar protein FlbD</fullName>
    </recommendedName>
</protein>
<name>A0A917H6C3_9BACI</name>
<evidence type="ECO:0000313" key="1">
    <source>
        <dbReference type="EMBL" id="GGG68978.1"/>
    </source>
</evidence>